<gene>
    <name evidence="1" type="ORF">NZD89_00960</name>
</gene>
<protein>
    <recommendedName>
        <fullName evidence="3">Histidine kinase domain-containing protein</fullName>
    </recommendedName>
</protein>
<evidence type="ECO:0008006" key="3">
    <source>
        <dbReference type="Google" id="ProtNLM"/>
    </source>
</evidence>
<evidence type="ECO:0000313" key="2">
    <source>
        <dbReference type="Proteomes" id="UP001164761"/>
    </source>
</evidence>
<name>A0ABY6ZH20_9BACL</name>
<dbReference type="Gene3D" id="3.30.565.10">
    <property type="entry name" value="Histidine kinase-like ATPase, C-terminal domain"/>
    <property type="match status" value="1"/>
</dbReference>
<dbReference type="InterPro" id="IPR036890">
    <property type="entry name" value="HATPase_C_sf"/>
</dbReference>
<evidence type="ECO:0000313" key="1">
    <source>
        <dbReference type="EMBL" id="WAH42121.1"/>
    </source>
</evidence>
<reference evidence="1" key="1">
    <citation type="submission" date="2022-08" db="EMBL/GenBank/DDBJ databases">
        <title>Alicyclobacillus fastidiosus DSM 17978, complete genome.</title>
        <authorList>
            <person name="Wang Q."/>
            <person name="Cai R."/>
            <person name="Wang Z."/>
        </authorList>
    </citation>
    <scope>NUCLEOTIDE SEQUENCE</scope>
    <source>
        <strain evidence="1">DSM 17978</strain>
    </source>
</reference>
<sequence length="89" mass="10030">MIDHEISDIIRTEHMLSSDALWVKKMIHPSNLMLEVLELMQAKARTQNVVLHTDLQLSDKETLFGNSGGFKLILSNLVSNAIKYSYEGG</sequence>
<dbReference type="RefSeq" id="WP_268006015.1">
    <property type="nucleotide sequence ID" value="NZ_CP104067.1"/>
</dbReference>
<dbReference type="EMBL" id="CP104067">
    <property type="protein sequence ID" value="WAH42121.1"/>
    <property type="molecule type" value="Genomic_DNA"/>
</dbReference>
<proteinExistence type="predicted"/>
<dbReference type="SUPFAM" id="SSF55874">
    <property type="entry name" value="ATPase domain of HSP90 chaperone/DNA topoisomerase II/histidine kinase"/>
    <property type="match status" value="1"/>
</dbReference>
<organism evidence="1 2">
    <name type="scientific">Alicyclobacillus fastidiosus</name>
    <dbReference type="NCBI Taxonomy" id="392011"/>
    <lineage>
        <taxon>Bacteria</taxon>
        <taxon>Bacillati</taxon>
        <taxon>Bacillota</taxon>
        <taxon>Bacilli</taxon>
        <taxon>Bacillales</taxon>
        <taxon>Alicyclobacillaceae</taxon>
        <taxon>Alicyclobacillus</taxon>
    </lineage>
</organism>
<accession>A0ABY6ZH20</accession>
<dbReference type="Proteomes" id="UP001164761">
    <property type="component" value="Chromosome"/>
</dbReference>
<keyword evidence="2" id="KW-1185">Reference proteome</keyword>